<dbReference type="EMBL" id="SRZC01000025">
    <property type="protein sequence ID" value="TGX80515.1"/>
    <property type="molecule type" value="Genomic_DNA"/>
</dbReference>
<keyword evidence="2" id="KW-1185">Reference proteome</keyword>
<comment type="caution">
    <text evidence="1">The sequence shown here is derived from an EMBL/GenBank/DDBJ whole genome shotgun (WGS) entry which is preliminary data.</text>
</comment>
<evidence type="ECO:0000313" key="1">
    <source>
        <dbReference type="EMBL" id="TGX80515.1"/>
    </source>
</evidence>
<proteinExistence type="predicted"/>
<organism evidence="1 2">
    <name type="scientific">Palleniella muris</name>
    <dbReference type="NCBI Taxonomy" id="3038145"/>
    <lineage>
        <taxon>Bacteria</taxon>
        <taxon>Pseudomonadati</taxon>
        <taxon>Bacteroidota</taxon>
        <taxon>Bacteroidia</taxon>
        <taxon>Bacteroidales</taxon>
        <taxon>Prevotellaceae</taxon>
        <taxon>Palleniella</taxon>
    </lineage>
</organism>
<sequence>MKQCTIWVTGTAIITPVAFSLAWGSLWSVLFGLIYAFGVYLSGTTDKGRKFWRKWCKINLLITAKLEHHEEA</sequence>
<protein>
    <submittedName>
        <fullName evidence="1">Uncharacterized protein</fullName>
    </submittedName>
</protein>
<dbReference type="Proteomes" id="UP000308886">
    <property type="component" value="Unassembled WGS sequence"/>
</dbReference>
<name>A0AC61QMN1_9BACT</name>
<accession>A0AC61QMN1</accession>
<gene>
    <name evidence="1" type="ORF">E5358_12730</name>
</gene>
<reference evidence="1" key="1">
    <citation type="submission" date="2019-04" db="EMBL/GenBank/DDBJ databases">
        <title>Microbes associate with the intestines of laboratory mice.</title>
        <authorList>
            <person name="Navarre W."/>
            <person name="Wong E."/>
            <person name="Huang K."/>
            <person name="Tropini C."/>
            <person name="Ng K."/>
            <person name="Yu B."/>
        </authorList>
    </citation>
    <scope>NUCLEOTIDE SEQUENCE</scope>
    <source>
        <strain evidence="1">NM73_A23</strain>
    </source>
</reference>
<evidence type="ECO:0000313" key="2">
    <source>
        <dbReference type="Proteomes" id="UP000308886"/>
    </source>
</evidence>